<name>A0ACC1TJN7_9AGAR</name>
<evidence type="ECO:0000313" key="2">
    <source>
        <dbReference type="Proteomes" id="UP001163835"/>
    </source>
</evidence>
<accession>A0ACC1TJN7</accession>
<dbReference type="EMBL" id="MU795729">
    <property type="protein sequence ID" value="KAJ3804984.1"/>
    <property type="molecule type" value="Genomic_DNA"/>
</dbReference>
<evidence type="ECO:0000313" key="1">
    <source>
        <dbReference type="EMBL" id="KAJ3804984.1"/>
    </source>
</evidence>
<dbReference type="Proteomes" id="UP001163835">
    <property type="component" value="Unassembled WGS sequence"/>
</dbReference>
<comment type="caution">
    <text evidence="1">The sequence shown here is derived from an EMBL/GenBank/DDBJ whole genome shotgun (WGS) entry which is preliminary data.</text>
</comment>
<keyword evidence="2" id="KW-1185">Reference proteome</keyword>
<sequence>MAIRMLRMKESQGCTSAQIVQSVRDGSGRTYALKRSRPFMSIARKSGPQRSSAIWHCNPSRTGVATPPHGHSIIGSEAIRALHSRVRAQTGLLWQDNIIVIKDFYKFITEIVGEVYRGQRGTGEEESEETEWEEKGKVARGMGGGTKSVEKVGGRGQEEAEGGRFTEAEEEERDTWDNIVVAFRGKGEFESVAADARYETNTGKGYMYSSVKVGCTFENPIPKIYDTLPLPKEEIEEVLAVMFSGSTKPTQDDYACALLLVRRNVVAKGLQILILNHFDYNDVVFSSANLESYAEDTPIVTVEYFQKGSNRNAEGISVHDDLNDDGTEEGNCVFTVHGIVGPSIKNMTRNQMIGIAVMHLDNESKFMWTSHAENPESLWNNPQLYPKMFPWLFPFWSWRYWYFRN</sequence>
<proteinExistence type="predicted"/>
<gene>
    <name evidence="1" type="ORF">F5876DRAFT_70185</name>
</gene>
<organism evidence="1 2">
    <name type="scientific">Lentinula aff. lateritia</name>
    <dbReference type="NCBI Taxonomy" id="2804960"/>
    <lineage>
        <taxon>Eukaryota</taxon>
        <taxon>Fungi</taxon>
        <taxon>Dikarya</taxon>
        <taxon>Basidiomycota</taxon>
        <taxon>Agaricomycotina</taxon>
        <taxon>Agaricomycetes</taxon>
        <taxon>Agaricomycetidae</taxon>
        <taxon>Agaricales</taxon>
        <taxon>Marasmiineae</taxon>
        <taxon>Omphalotaceae</taxon>
        <taxon>Lentinula</taxon>
    </lineage>
</organism>
<protein>
    <submittedName>
        <fullName evidence="1">Uncharacterized protein</fullName>
    </submittedName>
</protein>
<reference evidence="1" key="1">
    <citation type="submission" date="2022-09" db="EMBL/GenBank/DDBJ databases">
        <title>A Global Phylogenomic Analysis of the Shiitake Genus Lentinula.</title>
        <authorList>
            <consortium name="DOE Joint Genome Institute"/>
            <person name="Sierra-Patev S."/>
            <person name="Min B."/>
            <person name="Naranjo-Ortiz M."/>
            <person name="Looney B."/>
            <person name="Konkel Z."/>
            <person name="Slot J.C."/>
            <person name="Sakamoto Y."/>
            <person name="Steenwyk J.L."/>
            <person name="Rokas A."/>
            <person name="Carro J."/>
            <person name="Camarero S."/>
            <person name="Ferreira P."/>
            <person name="Molpeceres G."/>
            <person name="Ruiz-Duenas F.J."/>
            <person name="Serrano A."/>
            <person name="Henrissat B."/>
            <person name="Drula E."/>
            <person name="Hughes K.W."/>
            <person name="Mata J.L."/>
            <person name="Ishikawa N.K."/>
            <person name="Vargas-Isla R."/>
            <person name="Ushijima S."/>
            <person name="Smith C.A."/>
            <person name="Ahrendt S."/>
            <person name="Andreopoulos W."/>
            <person name="He G."/>
            <person name="Labutti K."/>
            <person name="Lipzen A."/>
            <person name="Ng V."/>
            <person name="Riley R."/>
            <person name="Sandor L."/>
            <person name="Barry K."/>
            <person name="Martinez A.T."/>
            <person name="Xiao Y."/>
            <person name="Gibbons J.G."/>
            <person name="Terashima K."/>
            <person name="Grigoriev I.V."/>
            <person name="Hibbett D.S."/>
        </authorList>
    </citation>
    <scope>NUCLEOTIDE SEQUENCE</scope>
    <source>
        <strain evidence="1">TMI1499</strain>
    </source>
</reference>